<feature type="region of interest" description="Disordered" evidence="1">
    <location>
        <begin position="102"/>
        <end position="130"/>
    </location>
</feature>
<dbReference type="OMA" id="HVADHEI"/>
<dbReference type="KEGG" id="opa:HPODL_05085"/>
<dbReference type="EMBL" id="AEOI02000001">
    <property type="protein sequence ID" value="ESX03596.1"/>
    <property type="molecule type" value="Genomic_DNA"/>
</dbReference>
<proteinExistence type="predicted"/>
<dbReference type="Pfam" id="PF04032">
    <property type="entry name" value="Rpr2"/>
    <property type="match status" value="1"/>
</dbReference>
<gene>
    <name evidence="2" type="ORF">HPODL_05085</name>
</gene>
<dbReference type="InterPro" id="IPR007175">
    <property type="entry name" value="Rpr2/Snm1/Rpp21"/>
</dbReference>
<dbReference type="Gene3D" id="6.20.50.20">
    <property type="match status" value="1"/>
</dbReference>
<dbReference type="RefSeq" id="XP_013937012.1">
    <property type="nucleotide sequence ID" value="XM_014081537.1"/>
</dbReference>
<dbReference type="GO" id="GO:0006396">
    <property type="term" value="P:RNA processing"/>
    <property type="evidence" value="ECO:0007669"/>
    <property type="project" value="InterPro"/>
</dbReference>
<organism evidence="2 3">
    <name type="scientific">Ogataea parapolymorpha (strain ATCC 26012 / BCRC 20466 / JCM 22074 / NRRL Y-7560 / DL-1)</name>
    <name type="common">Yeast</name>
    <name type="synonym">Hansenula polymorpha</name>
    <dbReference type="NCBI Taxonomy" id="871575"/>
    <lineage>
        <taxon>Eukaryota</taxon>
        <taxon>Fungi</taxon>
        <taxon>Dikarya</taxon>
        <taxon>Ascomycota</taxon>
        <taxon>Saccharomycotina</taxon>
        <taxon>Pichiomycetes</taxon>
        <taxon>Pichiales</taxon>
        <taxon>Pichiaceae</taxon>
        <taxon>Ogataea</taxon>
    </lineage>
</organism>
<evidence type="ECO:0000256" key="1">
    <source>
        <dbReference type="SAM" id="MobiDB-lite"/>
    </source>
</evidence>
<comment type="caution">
    <text evidence="2">The sequence shown here is derived from an EMBL/GenBank/DDBJ whole genome shotgun (WGS) entry which is preliminary data.</text>
</comment>
<feature type="compositionally biased region" description="Basic and acidic residues" evidence="1">
    <location>
        <begin position="102"/>
        <end position="114"/>
    </location>
</feature>
<dbReference type="AlphaFoldDB" id="W1QLB8"/>
<reference evidence="2 3" key="1">
    <citation type="journal article" date="2013" name="BMC Genomics">
        <title>Genome sequence and analysis of methylotrophic yeast Hansenula polymorpha DL1.</title>
        <authorList>
            <person name="Ravin N.V."/>
            <person name="Eldarov M.A."/>
            <person name="Kadnikov V.V."/>
            <person name="Beletsky A.V."/>
            <person name="Schneider J."/>
            <person name="Mardanova E.S."/>
            <person name="Smekalova E.M."/>
            <person name="Zvereva M.I."/>
            <person name="Dontsova O.A."/>
            <person name="Mardanov A.V."/>
            <person name="Skryabin K.G."/>
        </authorList>
    </citation>
    <scope>NUCLEOTIDE SEQUENCE [LARGE SCALE GENOMIC DNA]</scope>
    <source>
        <strain evidence="3">ATCC 26012 / BCRC 20466 / JCM 22074 / NRRL Y-7560 / DL-1</strain>
    </source>
</reference>
<protein>
    <submittedName>
        <fullName evidence="2">Uncharacterized protein</fullName>
    </submittedName>
</protein>
<accession>W1QLB8</accession>
<dbReference type="STRING" id="871575.W1QLB8"/>
<dbReference type="Proteomes" id="UP000008673">
    <property type="component" value="Unassembled WGS sequence"/>
</dbReference>
<dbReference type="OrthoDB" id="10330399at2759"/>
<dbReference type="HOGENOM" id="CLU_1768637_0_0_1"/>
<evidence type="ECO:0000313" key="3">
    <source>
        <dbReference type="Proteomes" id="UP000008673"/>
    </source>
</evidence>
<keyword evidence="3" id="KW-1185">Reference proteome</keyword>
<dbReference type="GeneID" id="25774508"/>
<sequence>MADKAVYQYNLVHAAKDGRLRRQLRRRFLATCDRHNLMLPEAVGEDGYIFCPRCEDVLLSGVNLQIRVRYESKDGVRKRTLCYRCLGCKHEMTKDVLVQEKEAGKSVEKSNGKERARKRKKNNLSELLKNKQPKQAKTLDLMDFMKM</sequence>
<evidence type="ECO:0000313" key="2">
    <source>
        <dbReference type="EMBL" id="ESX03596.1"/>
    </source>
</evidence>
<name>W1QLB8_OGAPD</name>